<dbReference type="InterPro" id="IPR001387">
    <property type="entry name" value="Cro/C1-type_HTH"/>
</dbReference>
<evidence type="ECO:0000259" key="1">
    <source>
        <dbReference type="PROSITE" id="PS50943"/>
    </source>
</evidence>
<protein>
    <recommendedName>
        <fullName evidence="1">HTH cro/C1-type domain-containing protein</fullName>
    </recommendedName>
</protein>
<dbReference type="Proteomes" id="UP000240859">
    <property type="component" value="Unassembled WGS sequence"/>
</dbReference>
<reference evidence="2 3" key="1">
    <citation type="journal article" date="2016" name="Front. Microbiol.">
        <title>Comprehensive Phylogenetic Analysis of Bovine Non-aureus Staphylococci Species Based on Whole-Genome Sequencing.</title>
        <authorList>
            <person name="Naushad S."/>
            <person name="Barkema H.W."/>
            <person name="Luby C."/>
            <person name="Condas L.A."/>
            <person name="Nobrega D.B."/>
            <person name="Carson D.A."/>
            <person name="De Buck J."/>
        </authorList>
    </citation>
    <scope>NUCLEOTIDE SEQUENCE [LARGE SCALE GENOMIC DNA]</scope>
    <source>
        <strain evidence="2 3">SNUC 1084</strain>
    </source>
</reference>
<name>A0ABX5IL10_9STAP</name>
<evidence type="ECO:0000313" key="3">
    <source>
        <dbReference type="Proteomes" id="UP000240859"/>
    </source>
</evidence>
<dbReference type="EMBL" id="PZFR01000096">
    <property type="protein sequence ID" value="PTI66964.1"/>
    <property type="molecule type" value="Genomic_DNA"/>
</dbReference>
<dbReference type="PROSITE" id="PS50943">
    <property type="entry name" value="HTH_CROC1"/>
    <property type="match status" value="1"/>
</dbReference>
<dbReference type="SMART" id="SM00530">
    <property type="entry name" value="HTH_XRE"/>
    <property type="match status" value="1"/>
</dbReference>
<feature type="domain" description="HTH cro/C1-type" evidence="1">
    <location>
        <begin position="7"/>
        <end position="56"/>
    </location>
</feature>
<dbReference type="SUPFAM" id="SSF47413">
    <property type="entry name" value="lambda repressor-like DNA-binding domains"/>
    <property type="match status" value="1"/>
</dbReference>
<evidence type="ECO:0000313" key="2">
    <source>
        <dbReference type="EMBL" id="PTI66964.1"/>
    </source>
</evidence>
<gene>
    <name evidence="2" type="ORF">BU057_11380</name>
</gene>
<dbReference type="Pfam" id="PF01381">
    <property type="entry name" value="HTH_3"/>
    <property type="match status" value="1"/>
</dbReference>
<proteinExistence type="predicted"/>
<dbReference type="Gene3D" id="1.10.260.40">
    <property type="entry name" value="lambda repressor-like DNA-binding domains"/>
    <property type="match status" value="1"/>
</dbReference>
<keyword evidence="3" id="KW-1185">Reference proteome</keyword>
<sequence length="168" mass="19584">MLLKDLLKELRESRGLNKQELANKVDISRSYISTIESGKVEKPTKKTLTKIAYVFDPDGNDGIYKKLLESAGYDSRDSMKEFKKYVSDVNYEYIKGNYLSAETMSKMSYRVNKNDDSFVFLDYPYMNIEWLINQDSFYIYCGLLENDFTIDPMDSEVHPSPLVIKDEE</sequence>
<comment type="caution">
    <text evidence="2">The sequence shown here is derived from an EMBL/GenBank/DDBJ whole genome shotgun (WGS) entry which is preliminary data.</text>
</comment>
<accession>A0ABX5IL10</accession>
<dbReference type="RefSeq" id="WP_107601266.1">
    <property type="nucleotide sequence ID" value="NZ_PZFR01000096.1"/>
</dbReference>
<dbReference type="InterPro" id="IPR010982">
    <property type="entry name" value="Lambda_DNA-bd_dom_sf"/>
</dbReference>
<organism evidence="2 3">
    <name type="scientific">Staphylococcus succinus</name>
    <dbReference type="NCBI Taxonomy" id="61015"/>
    <lineage>
        <taxon>Bacteria</taxon>
        <taxon>Bacillati</taxon>
        <taxon>Bacillota</taxon>
        <taxon>Bacilli</taxon>
        <taxon>Bacillales</taxon>
        <taxon>Staphylococcaceae</taxon>
        <taxon>Staphylococcus</taxon>
    </lineage>
</organism>
<dbReference type="CDD" id="cd00093">
    <property type="entry name" value="HTH_XRE"/>
    <property type="match status" value="1"/>
</dbReference>
<feature type="non-terminal residue" evidence="2">
    <location>
        <position position="168"/>
    </location>
</feature>